<protein>
    <submittedName>
        <fullName evidence="1">Uncharacterized protein</fullName>
    </submittedName>
</protein>
<gene>
    <name evidence="1" type="ORF">LCGC14_1115550</name>
</gene>
<dbReference type="AlphaFoldDB" id="A0A0F9M5D2"/>
<dbReference type="EMBL" id="LAZR01005126">
    <property type="protein sequence ID" value="KKN02645.1"/>
    <property type="molecule type" value="Genomic_DNA"/>
</dbReference>
<reference evidence="1" key="1">
    <citation type="journal article" date="2015" name="Nature">
        <title>Complex archaea that bridge the gap between prokaryotes and eukaryotes.</title>
        <authorList>
            <person name="Spang A."/>
            <person name="Saw J.H."/>
            <person name="Jorgensen S.L."/>
            <person name="Zaremba-Niedzwiedzka K."/>
            <person name="Martijn J."/>
            <person name="Lind A.E."/>
            <person name="van Eijk R."/>
            <person name="Schleper C."/>
            <person name="Guy L."/>
            <person name="Ettema T.J."/>
        </authorList>
    </citation>
    <scope>NUCLEOTIDE SEQUENCE</scope>
</reference>
<evidence type="ECO:0000313" key="1">
    <source>
        <dbReference type="EMBL" id="KKN02645.1"/>
    </source>
</evidence>
<name>A0A0F9M5D2_9ZZZZ</name>
<comment type="caution">
    <text evidence="1">The sequence shown here is derived from an EMBL/GenBank/DDBJ whole genome shotgun (WGS) entry which is preliminary data.</text>
</comment>
<organism evidence="1">
    <name type="scientific">marine sediment metagenome</name>
    <dbReference type="NCBI Taxonomy" id="412755"/>
    <lineage>
        <taxon>unclassified sequences</taxon>
        <taxon>metagenomes</taxon>
        <taxon>ecological metagenomes</taxon>
    </lineage>
</organism>
<sequence>MNKILITGDVENIANMTVSDKEFVTITYYNGRQVKYLYNPHYDIDTEGKTVSDRLREKAPYKGTTK</sequence>
<accession>A0A0F9M5D2</accession>
<proteinExistence type="predicted"/>